<evidence type="ECO:0000256" key="11">
    <source>
        <dbReference type="RuleBase" id="RU003783"/>
    </source>
</evidence>
<dbReference type="InterPro" id="IPR039657">
    <property type="entry name" value="Dimethylallyltransferase"/>
</dbReference>
<organism evidence="14 15">
    <name type="scientific">Sedimentitalea xiamensis</name>
    <dbReference type="NCBI Taxonomy" id="3050037"/>
    <lineage>
        <taxon>Bacteria</taxon>
        <taxon>Pseudomonadati</taxon>
        <taxon>Pseudomonadota</taxon>
        <taxon>Alphaproteobacteria</taxon>
        <taxon>Rhodobacterales</taxon>
        <taxon>Paracoccaceae</taxon>
        <taxon>Sedimentitalea</taxon>
    </lineage>
</organism>
<evidence type="ECO:0000256" key="10">
    <source>
        <dbReference type="HAMAP-Rule" id="MF_00185"/>
    </source>
</evidence>
<feature type="site" description="Interaction with substrate tRNA" evidence="10">
    <location>
        <position position="104"/>
    </location>
</feature>
<evidence type="ECO:0000256" key="7">
    <source>
        <dbReference type="ARBA" id="ARBA00022840"/>
    </source>
</evidence>
<comment type="subunit">
    <text evidence="10">Monomer.</text>
</comment>
<comment type="cofactor">
    <cofactor evidence="1 10">
        <name>Mg(2+)</name>
        <dbReference type="ChEBI" id="CHEBI:18420"/>
    </cofactor>
</comment>
<evidence type="ECO:0000256" key="2">
    <source>
        <dbReference type="ARBA" id="ARBA00003213"/>
    </source>
</evidence>
<keyword evidence="6 10" id="KW-0547">Nucleotide-binding</keyword>
<dbReference type="EMBL" id="JASNJE010000004">
    <property type="protein sequence ID" value="MDK3072533.1"/>
    <property type="molecule type" value="Genomic_DNA"/>
</dbReference>
<keyword evidence="8 10" id="KW-0460">Magnesium</keyword>
<dbReference type="Pfam" id="PF01715">
    <property type="entry name" value="IPPT"/>
    <property type="match status" value="1"/>
</dbReference>
<evidence type="ECO:0000313" key="15">
    <source>
        <dbReference type="Proteomes" id="UP001227126"/>
    </source>
</evidence>
<keyword evidence="4 10" id="KW-0808">Transferase</keyword>
<dbReference type="PANTHER" id="PTHR11088">
    <property type="entry name" value="TRNA DIMETHYLALLYLTRANSFERASE"/>
    <property type="match status" value="1"/>
</dbReference>
<feature type="site" description="Interaction with substrate tRNA" evidence="10">
    <location>
        <position position="126"/>
    </location>
</feature>
<keyword evidence="5 10" id="KW-0819">tRNA processing</keyword>
<feature type="binding site" evidence="10">
    <location>
        <begin position="17"/>
        <end position="24"/>
    </location>
    <ligand>
        <name>ATP</name>
        <dbReference type="ChEBI" id="CHEBI:30616"/>
    </ligand>
</feature>
<comment type="function">
    <text evidence="2 10 12">Catalyzes the transfer of a dimethylallyl group onto the adenine at position 37 in tRNAs that read codons beginning with uridine, leading to the formation of N6-(dimethylallyl)adenosine (i(6)A).</text>
</comment>
<protein>
    <recommendedName>
        <fullName evidence="10">tRNA dimethylallyltransferase</fullName>
        <ecNumber evidence="10">2.5.1.75</ecNumber>
    </recommendedName>
    <alternativeName>
        <fullName evidence="10">Dimethylallyl diphosphate:tRNA dimethylallyltransferase</fullName>
        <shortName evidence="10">DMAPP:tRNA dimethylallyltransferase</shortName>
        <shortName evidence="10">DMATase</shortName>
    </alternativeName>
    <alternativeName>
        <fullName evidence="10">Isopentenyl-diphosphate:tRNA isopentenyltransferase</fullName>
        <shortName evidence="10">IPP transferase</shortName>
        <shortName evidence="10">IPPT</shortName>
        <shortName evidence="10">IPTase</shortName>
    </alternativeName>
</protein>
<name>A0ABT7FBP7_9RHOB</name>
<gene>
    <name evidence="10 14" type="primary">miaA</name>
    <name evidence="14" type="ORF">QO034_05355</name>
</gene>
<feature type="binding site" evidence="10">
    <location>
        <begin position="19"/>
        <end position="24"/>
    </location>
    <ligand>
        <name>substrate</name>
    </ligand>
</feature>
<evidence type="ECO:0000256" key="12">
    <source>
        <dbReference type="RuleBase" id="RU003784"/>
    </source>
</evidence>
<reference evidence="14 15" key="1">
    <citation type="submission" date="2023-05" db="EMBL/GenBank/DDBJ databases">
        <title>Sedimentitalea sp. nov. JM2-8.</title>
        <authorList>
            <person name="Huang J."/>
        </authorList>
    </citation>
    <scope>NUCLEOTIDE SEQUENCE [LARGE SCALE GENOMIC DNA]</scope>
    <source>
        <strain evidence="14 15">JM2-8</strain>
    </source>
</reference>
<evidence type="ECO:0000313" key="14">
    <source>
        <dbReference type="EMBL" id="MDK3072533.1"/>
    </source>
</evidence>
<evidence type="ECO:0000256" key="8">
    <source>
        <dbReference type="ARBA" id="ARBA00022842"/>
    </source>
</evidence>
<comment type="similarity">
    <text evidence="3 10 13">Belongs to the IPP transferase family.</text>
</comment>
<dbReference type="GO" id="GO:0052381">
    <property type="term" value="F:tRNA dimethylallyltransferase activity"/>
    <property type="evidence" value="ECO:0007669"/>
    <property type="project" value="UniProtKB-EC"/>
</dbReference>
<proteinExistence type="inferred from homology"/>
<accession>A0ABT7FBP7</accession>
<evidence type="ECO:0000256" key="13">
    <source>
        <dbReference type="RuleBase" id="RU003785"/>
    </source>
</evidence>
<dbReference type="NCBIfam" id="TIGR00174">
    <property type="entry name" value="miaA"/>
    <property type="match status" value="1"/>
</dbReference>
<dbReference type="Gene3D" id="1.10.20.140">
    <property type="match status" value="1"/>
</dbReference>
<evidence type="ECO:0000256" key="4">
    <source>
        <dbReference type="ARBA" id="ARBA00022679"/>
    </source>
</evidence>
<dbReference type="Proteomes" id="UP001227126">
    <property type="component" value="Unassembled WGS sequence"/>
</dbReference>
<evidence type="ECO:0000256" key="6">
    <source>
        <dbReference type="ARBA" id="ARBA00022741"/>
    </source>
</evidence>
<dbReference type="HAMAP" id="MF_00185">
    <property type="entry name" value="IPP_trans"/>
    <property type="match status" value="1"/>
</dbReference>
<keyword evidence="15" id="KW-1185">Reference proteome</keyword>
<comment type="catalytic activity">
    <reaction evidence="9 10 11">
        <text>adenosine(37) in tRNA + dimethylallyl diphosphate = N(6)-dimethylallyladenosine(37) in tRNA + diphosphate</text>
        <dbReference type="Rhea" id="RHEA:26482"/>
        <dbReference type="Rhea" id="RHEA-COMP:10162"/>
        <dbReference type="Rhea" id="RHEA-COMP:10375"/>
        <dbReference type="ChEBI" id="CHEBI:33019"/>
        <dbReference type="ChEBI" id="CHEBI:57623"/>
        <dbReference type="ChEBI" id="CHEBI:74411"/>
        <dbReference type="ChEBI" id="CHEBI:74415"/>
        <dbReference type="EC" id="2.5.1.75"/>
    </reaction>
</comment>
<keyword evidence="7 10" id="KW-0067">ATP-binding</keyword>
<dbReference type="EC" id="2.5.1.75" evidence="10"/>
<evidence type="ECO:0000256" key="1">
    <source>
        <dbReference type="ARBA" id="ARBA00001946"/>
    </source>
</evidence>
<dbReference type="InterPro" id="IPR018022">
    <property type="entry name" value="IPT"/>
</dbReference>
<evidence type="ECO:0000256" key="9">
    <source>
        <dbReference type="ARBA" id="ARBA00049563"/>
    </source>
</evidence>
<evidence type="ECO:0000256" key="3">
    <source>
        <dbReference type="ARBA" id="ARBA00005842"/>
    </source>
</evidence>
<dbReference type="RefSeq" id="WP_284484471.1">
    <property type="nucleotide sequence ID" value="NZ_JASNJE010000004.1"/>
</dbReference>
<dbReference type="InterPro" id="IPR027417">
    <property type="entry name" value="P-loop_NTPase"/>
</dbReference>
<dbReference type="PANTHER" id="PTHR11088:SF60">
    <property type="entry name" value="TRNA DIMETHYLALLYLTRANSFERASE"/>
    <property type="match status" value="1"/>
</dbReference>
<sequence length="288" mass="31144">MTDLPEIAPDRPVLIAGPTASGKSALALDIARRGGGVIVNADASQVYDCWRVITARPSEAEEAEVPHALYGHVACSASYSAGHWLRDVTPLLRGPARPIIVGGTGLYFSALTQGMADIPETPPAIRAEANTLPLATLLAGIDAGTRSGIDIRNRARVQRAFEVQAATGRSLADWQADTPAPALALRDVCALMVDAPRDWLLDRINRRFDKMLAMGALDEVRAMLDRYDPSLPAFRAIGVPELAAHLRGEMTLDAAREAATVSTRQFAKRQRTWFRARMGGWTRIDAAR</sequence>
<comment type="caution">
    <text evidence="10">Lacks conserved residue(s) required for the propagation of feature annotation.</text>
</comment>
<evidence type="ECO:0000256" key="5">
    <source>
        <dbReference type="ARBA" id="ARBA00022694"/>
    </source>
</evidence>
<dbReference type="Gene3D" id="3.40.50.300">
    <property type="entry name" value="P-loop containing nucleotide triphosphate hydrolases"/>
    <property type="match status" value="1"/>
</dbReference>
<dbReference type="SUPFAM" id="SSF52540">
    <property type="entry name" value="P-loop containing nucleoside triphosphate hydrolases"/>
    <property type="match status" value="2"/>
</dbReference>
<comment type="caution">
    <text evidence="14">The sequence shown here is derived from an EMBL/GenBank/DDBJ whole genome shotgun (WGS) entry which is preliminary data.</text>
</comment>